<dbReference type="GO" id="GO:0008168">
    <property type="term" value="F:methyltransferase activity"/>
    <property type="evidence" value="ECO:0007669"/>
    <property type="project" value="UniProtKB-KW"/>
</dbReference>
<dbReference type="Proteomes" id="UP001530293">
    <property type="component" value="Unassembled WGS sequence"/>
</dbReference>
<proteinExistence type="inferred from homology"/>
<protein>
    <recommendedName>
        <fullName evidence="5">tRNA/rRNA methyltransferase SpoU type domain-containing protein</fullName>
    </recommendedName>
</protein>
<dbReference type="SUPFAM" id="SSF75217">
    <property type="entry name" value="alpha/beta knot"/>
    <property type="match status" value="1"/>
</dbReference>
<evidence type="ECO:0000313" key="7">
    <source>
        <dbReference type="Proteomes" id="UP001530293"/>
    </source>
</evidence>
<dbReference type="EMBL" id="JALLBG020000062">
    <property type="protein sequence ID" value="KAL3768758.1"/>
    <property type="molecule type" value="Genomic_DNA"/>
</dbReference>
<evidence type="ECO:0000256" key="1">
    <source>
        <dbReference type="ARBA" id="ARBA00007228"/>
    </source>
</evidence>
<feature type="domain" description="tRNA/rRNA methyltransferase SpoU type" evidence="5">
    <location>
        <begin position="139"/>
        <end position="189"/>
    </location>
</feature>
<comment type="similarity">
    <text evidence="1">Belongs to the class IV-like SAM-binding methyltransferase superfamily. RNA methyltransferase TrmH family.</text>
</comment>
<name>A0ABD3N0H0_9STRA</name>
<keyword evidence="3" id="KW-0808">Transferase</keyword>
<dbReference type="GO" id="GO:0032259">
    <property type="term" value="P:methylation"/>
    <property type="evidence" value="ECO:0007669"/>
    <property type="project" value="UniProtKB-KW"/>
</dbReference>
<keyword evidence="7" id="KW-1185">Reference proteome</keyword>
<dbReference type="PANTHER" id="PTHR42786:SF2">
    <property type="entry name" value="TRNA (CYTIDINE_URIDINE-2'-O-)-METHYLTRANSFERASE TRMJ"/>
    <property type="match status" value="1"/>
</dbReference>
<gene>
    <name evidence="6" type="ORF">ACHAWU_006859</name>
</gene>
<evidence type="ECO:0000256" key="2">
    <source>
        <dbReference type="ARBA" id="ARBA00022603"/>
    </source>
</evidence>
<reference evidence="6 7" key="1">
    <citation type="submission" date="2024-10" db="EMBL/GenBank/DDBJ databases">
        <title>Updated reference genomes for cyclostephanoid diatoms.</title>
        <authorList>
            <person name="Roberts W.R."/>
            <person name="Alverson A.J."/>
        </authorList>
    </citation>
    <scope>NUCLEOTIDE SEQUENCE [LARGE SCALE GENOMIC DNA]</scope>
    <source>
        <strain evidence="6 7">AJA232-27</strain>
    </source>
</reference>
<organism evidence="6 7">
    <name type="scientific">Discostella pseudostelligera</name>
    <dbReference type="NCBI Taxonomy" id="259834"/>
    <lineage>
        <taxon>Eukaryota</taxon>
        <taxon>Sar</taxon>
        <taxon>Stramenopiles</taxon>
        <taxon>Ochrophyta</taxon>
        <taxon>Bacillariophyta</taxon>
        <taxon>Coscinodiscophyceae</taxon>
        <taxon>Thalassiosirophycidae</taxon>
        <taxon>Stephanodiscales</taxon>
        <taxon>Stephanodiscaceae</taxon>
        <taxon>Discostella</taxon>
    </lineage>
</organism>
<feature type="domain" description="tRNA/rRNA methyltransferase SpoU type" evidence="5">
    <location>
        <begin position="9"/>
        <end position="79"/>
    </location>
</feature>
<keyword evidence="2" id="KW-0489">Methyltransferase</keyword>
<dbReference type="PANTHER" id="PTHR42786">
    <property type="entry name" value="TRNA/RRNA METHYLTRANSFERASE"/>
    <property type="match status" value="1"/>
</dbReference>
<sequence>MRLCHHSTRFILISTQHNENVGAAARAIKTMGFDDLALVSPRDKKVLGRHKVIQMSSGAIDVLRNAKIYTTLHEAIEDRDVVCGTGMPDFDLYRDKSRVVKLQHVEPRVYFDELLQSRCYKRINIDTKDDNEGAEGNDDQAVRLAIVFGSEQTGMSESDMAQCDVMLGIPTNPNFGSLNVAAAAQLIAYDWRMAIGWDEQ</sequence>
<dbReference type="InterPro" id="IPR029026">
    <property type="entry name" value="tRNA_m1G_MTases_N"/>
</dbReference>
<accession>A0ABD3N0H0</accession>
<dbReference type="InterPro" id="IPR001537">
    <property type="entry name" value="SpoU_MeTrfase"/>
</dbReference>
<evidence type="ECO:0000259" key="5">
    <source>
        <dbReference type="Pfam" id="PF00588"/>
    </source>
</evidence>
<evidence type="ECO:0000256" key="4">
    <source>
        <dbReference type="ARBA" id="ARBA00022691"/>
    </source>
</evidence>
<evidence type="ECO:0000313" key="6">
    <source>
        <dbReference type="EMBL" id="KAL3768758.1"/>
    </source>
</evidence>
<dbReference type="PIRSF" id="PIRSF004808">
    <property type="entry name" value="LasT"/>
    <property type="match status" value="1"/>
</dbReference>
<dbReference type="InterPro" id="IPR004384">
    <property type="entry name" value="RNA_MeTrfase_TrmJ/LasT"/>
</dbReference>
<dbReference type="Pfam" id="PF00588">
    <property type="entry name" value="SpoU_methylase"/>
    <property type="match status" value="2"/>
</dbReference>
<comment type="caution">
    <text evidence="6">The sequence shown here is derived from an EMBL/GenBank/DDBJ whole genome shotgun (WGS) entry which is preliminary data.</text>
</comment>
<dbReference type="InterPro" id="IPR029028">
    <property type="entry name" value="Alpha/beta_knot_MTases"/>
</dbReference>
<evidence type="ECO:0000256" key="3">
    <source>
        <dbReference type="ARBA" id="ARBA00022679"/>
    </source>
</evidence>
<dbReference type="Gene3D" id="3.40.1280.10">
    <property type="match status" value="1"/>
</dbReference>
<keyword evidence="4" id="KW-0949">S-adenosyl-L-methionine</keyword>
<dbReference type="CDD" id="cd18093">
    <property type="entry name" value="SpoU-like_TrmJ"/>
    <property type="match status" value="1"/>
</dbReference>
<dbReference type="AlphaFoldDB" id="A0ABD3N0H0"/>